<proteinExistence type="predicted"/>
<dbReference type="Proteomes" id="UP000821865">
    <property type="component" value="Chromosome 3"/>
</dbReference>
<evidence type="ECO:0000313" key="1">
    <source>
        <dbReference type="EMBL" id="KAH7960215.1"/>
    </source>
</evidence>
<name>A0ACB8D787_DERSI</name>
<keyword evidence="2" id="KW-1185">Reference proteome</keyword>
<reference evidence="1" key="1">
    <citation type="submission" date="2020-05" db="EMBL/GenBank/DDBJ databases">
        <title>Large-scale comparative analyses of tick genomes elucidate their genetic diversity and vector capacities.</title>
        <authorList>
            <person name="Jia N."/>
            <person name="Wang J."/>
            <person name="Shi W."/>
            <person name="Du L."/>
            <person name="Sun Y."/>
            <person name="Zhan W."/>
            <person name="Jiang J."/>
            <person name="Wang Q."/>
            <person name="Zhang B."/>
            <person name="Ji P."/>
            <person name="Sakyi L.B."/>
            <person name="Cui X."/>
            <person name="Yuan T."/>
            <person name="Jiang B."/>
            <person name="Yang W."/>
            <person name="Lam T.T.-Y."/>
            <person name="Chang Q."/>
            <person name="Ding S."/>
            <person name="Wang X."/>
            <person name="Zhu J."/>
            <person name="Ruan X."/>
            <person name="Zhao L."/>
            <person name="Wei J."/>
            <person name="Que T."/>
            <person name="Du C."/>
            <person name="Cheng J."/>
            <person name="Dai P."/>
            <person name="Han X."/>
            <person name="Huang E."/>
            <person name="Gao Y."/>
            <person name="Liu J."/>
            <person name="Shao H."/>
            <person name="Ye R."/>
            <person name="Li L."/>
            <person name="Wei W."/>
            <person name="Wang X."/>
            <person name="Wang C."/>
            <person name="Yang T."/>
            <person name="Huo Q."/>
            <person name="Li W."/>
            <person name="Guo W."/>
            <person name="Chen H."/>
            <person name="Zhou L."/>
            <person name="Ni X."/>
            <person name="Tian J."/>
            <person name="Zhou Y."/>
            <person name="Sheng Y."/>
            <person name="Liu T."/>
            <person name="Pan Y."/>
            <person name="Xia L."/>
            <person name="Li J."/>
            <person name="Zhao F."/>
            <person name="Cao W."/>
        </authorList>
    </citation>
    <scope>NUCLEOTIDE SEQUENCE</scope>
    <source>
        <strain evidence="1">Dsil-2018</strain>
    </source>
</reference>
<protein>
    <submittedName>
        <fullName evidence="1">Uncharacterized protein</fullName>
    </submittedName>
</protein>
<evidence type="ECO:0000313" key="2">
    <source>
        <dbReference type="Proteomes" id="UP000821865"/>
    </source>
</evidence>
<dbReference type="EMBL" id="CM023472">
    <property type="protein sequence ID" value="KAH7960215.1"/>
    <property type="molecule type" value="Genomic_DNA"/>
</dbReference>
<sequence length="602" mass="67312">MLQHRVSANRAHSPRNRRCRVKRRPDSTFDSVPGGSLCSDSESTETDLSASFLDQSAVPCLARQFVKQFQVSYHRFPRDATLYKKWIIAIKRDEGKFFNVTKCTKVCSRHFLPSDFIPSVSCGNNLLRQTACPSVFSFGKMQQLRKPPKKRTSDSRSAHQIPDQATAQASTVEDSEARFFDDQSTDRSSAAAVGSDTPETEGDTTSCSPAAGTVPSLGGGEPVSEVERLEGVVATQGNEIDRLKYECEVLQEQLLQTKTEMHLSLQENHRLTTRLEETESLTSFCVEHFKHSNEDLLAYTGMPTYRHFLALMAYINPGKNGSNVLRNAGIKASGGRRRKLTVENELFLVLVRLRLGLFEHDLAHRFGITQSTVSRICVSWINFMYIRLCKLPLWASRAVIDATLPAAFSAYSTTRVILDATEIKCEVPSSLSLQSSSYSAYKSSNTFKGLIGVSPNGLVTFVSELYTGSISDREAVLKSGFLDLKFDGNDSVMADKGFLIEDLLARKNVKLNIPPFLHRNALSEQQVRETKEIASLRIHVERRIRRIKSFHIFDRPIPLTLAPIINQIWTVAAILTNFQSPLSKPSPPSRRQLAPPTELMDE</sequence>
<accession>A0ACB8D787</accession>
<organism evidence="1 2">
    <name type="scientific">Dermacentor silvarum</name>
    <name type="common">Tick</name>
    <dbReference type="NCBI Taxonomy" id="543639"/>
    <lineage>
        <taxon>Eukaryota</taxon>
        <taxon>Metazoa</taxon>
        <taxon>Ecdysozoa</taxon>
        <taxon>Arthropoda</taxon>
        <taxon>Chelicerata</taxon>
        <taxon>Arachnida</taxon>
        <taxon>Acari</taxon>
        <taxon>Parasitiformes</taxon>
        <taxon>Ixodida</taxon>
        <taxon>Ixodoidea</taxon>
        <taxon>Ixodidae</taxon>
        <taxon>Rhipicephalinae</taxon>
        <taxon>Dermacentor</taxon>
    </lineage>
</organism>
<comment type="caution">
    <text evidence="1">The sequence shown here is derived from an EMBL/GenBank/DDBJ whole genome shotgun (WGS) entry which is preliminary data.</text>
</comment>
<gene>
    <name evidence="1" type="ORF">HPB49_017777</name>
</gene>